<dbReference type="SMART" id="SM00052">
    <property type="entry name" value="EAL"/>
    <property type="match status" value="1"/>
</dbReference>
<name>A0ABR6WSC5_9FIRM</name>
<dbReference type="SUPFAM" id="SSF109604">
    <property type="entry name" value="HD-domain/PDEase-like"/>
    <property type="match status" value="1"/>
</dbReference>
<dbReference type="InterPro" id="IPR035919">
    <property type="entry name" value="EAL_sf"/>
</dbReference>
<dbReference type="PROSITE" id="PS51833">
    <property type="entry name" value="HDOD"/>
    <property type="match status" value="1"/>
</dbReference>
<organism evidence="3 4">
    <name type="scientific">Acetobacterium fimetarium</name>
    <dbReference type="NCBI Taxonomy" id="52691"/>
    <lineage>
        <taxon>Bacteria</taxon>
        <taxon>Bacillati</taxon>
        <taxon>Bacillota</taxon>
        <taxon>Clostridia</taxon>
        <taxon>Eubacteriales</taxon>
        <taxon>Eubacteriaceae</taxon>
        <taxon>Acetobacterium</taxon>
    </lineage>
</organism>
<dbReference type="InterPro" id="IPR001633">
    <property type="entry name" value="EAL_dom"/>
</dbReference>
<evidence type="ECO:0000313" key="3">
    <source>
        <dbReference type="EMBL" id="MBC3803146.1"/>
    </source>
</evidence>
<accession>A0ABR6WSC5</accession>
<dbReference type="RefSeq" id="WP_186841068.1">
    <property type="nucleotide sequence ID" value="NZ_WJBC01000002.1"/>
</dbReference>
<proteinExistence type="predicted"/>
<comment type="caution">
    <text evidence="3">The sequence shown here is derived from an EMBL/GenBank/DDBJ whole genome shotgun (WGS) entry which is preliminary data.</text>
</comment>
<dbReference type="Gene3D" id="1.10.3210.10">
    <property type="entry name" value="Hypothetical protein af1432"/>
    <property type="match status" value="1"/>
</dbReference>
<dbReference type="PANTHER" id="PTHR33525:SF4">
    <property type="entry name" value="CYCLIC DI-GMP PHOSPHODIESTERASE CDGJ"/>
    <property type="match status" value="1"/>
</dbReference>
<dbReference type="Gene3D" id="3.20.20.450">
    <property type="entry name" value="EAL domain"/>
    <property type="match status" value="1"/>
</dbReference>
<dbReference type="InterPro" id="IPR014408">
    <property type="entry name" value="dGMP_Pdiesterase_EAL/HD-GYP"/>
</dbReference>
<gene>
    <name evidence="3" type="ORF">GH808_01635</name>
</gene>
<reference evidence="3 4" key="1">
    <citation type="journal article" date="2020" name="mSystems">
        <title>Defining Genomic and Predicted Metabolic Features of the Acetobacterium Genus.</title>
        <authorList>
            <person name="Ross D.E."/>
            <person name="Marshall C.W."/>
            <person name="Gulliver D."/>
            <person name="May H.D."/>
            <person name="Norman R.S."/>
        </authorList>
    </citation>
    <scope>NUCLEOTIDE SEQUENCE [LARGE SCALE GENOMIC DNA]</scope>
    <source>
        <strain evidence="3 4">DSM 8238</strain>
    </source>
</reference>
<evidence type="ECO:0000259" key="1">
    <source>
        <dbReference type="PROSITE" id="PS50883"/>
    </source>
</evidence>
<dbReference type="Pfam" id="PF00563">
    <property type="entry name" value="EAL"/>
    <property type="match status" value="1"/>
</dbReference>
<evidence type="ECO:0000313" key="4">
    <source>
        <dbReference type="Proteomes" id="UP000603234"/>
    </source>
</evidence>
<sequence>MFIARQPIFNTEIEVIGYELLYRSGNQSQEYDGVSSEESTASVIIGLFEAGLDNIIEDKYAFINFDGNFIHTDALELIEPDRLIVEMLEDVEVDDLLTDRLKEVKHKGYRIALDDFRESYNDYPLTEYADIIKYDLLATPLTTIAIDVDKALLNKKTILAEKVETEEDFLMAKEMGFQLFQGYFFCKPHIAGKSFDKSASKGQYIRIIAELKKDEPSFEMLSEIVEQDVTLAYRFLRVVSFRKGSDLVYSIKSALTYMGLNEIERWINILMLQDLGKSKPKELMKISLIRSSFSESLAEHLGLNGLAHEASLMGLLSVLDAMLDQSMEEALDGIALPDSILAALIDHEGILLPVYELQIAYETADWSTVDAISKQFSIDADQLFEEYMIALEWANDVVGKIA</sequence>
<evidence type="ECO:0000259" key="2">
    <source>
        <dbReference type="PROSITE" id="PS51833"/>
    </source>
</evidence>
<protein>
    <submittedName>
        <fullName evidence="3">EAL domain-containing protein</fullName>
    </submittedName>
</protein>
<dbReference type="InterPro" id="IPR013976">
    <property type="entry name" value="HDOD"/>
</dbReference>
<dbReference type="Pfam" id="PF08668">
    <property type="entry name" value="HDOD"/>
    <property type="match status" value="1"/>
</dbReference>
<feature type="domain" description="EAL" evidence="1">
    <location>
        <begin position="1"/>
        <end position="202"/>
    </location>
</feature>
<dbReference type="InterPro" id="IPR052340">
    <property type="entry name" value="RNase_Y/CdgJ"/>
</dbReference>
<feature type="domain" description="HDOD" evidence="2">
    <location>
        <begin position="197"/>
        <end position="382"/>
    </location>
</feature>
<dbReference type="Proteomes" id="UP000603234">
    <property type="component" value="Unassembled WGS sequence"/>
</dbReference>
<dbReference type="PIRSF" id="PIRSF003180">
    <property type="entry name" value="DiGMPpdiest_YuxH"/>
    <property type="match status" value="1"/>
</dbReference>
<dbReference type="PROSITE" id="PS50883">
    <property type="entry name" value="EAL"/>
    <property type="match status" value="1"/>
</dbReference>
<dbReference type="SUPFAM" id="SSF141868">
    <property type="entry name" value="EAL domain-like"/>
    <property type="match status" value="1"/>
</dbReference>
<keyword evidence="4" id="KW-1185">Reference proteome</keyword>
<dbReference type="EMBL" id="WJBC01000002">
    <property type="protein sequence ID" value="MBC3803146.1"/>
    <property type="molecule type" value="Genomic_DNA"/>
</dbReference>
<dbReference type="PANTHER" id="PTHR33525">
    <property type="match status" value="1"/>
</dbReference>